<dbReference type="PANTHER" id="PTHR11113">
    <property type="entry name" value="N-ACETYLGLUCOSAMINE-6-PHOSPHATE DEACETYLASE"/>
    <property type="match status" value="1"/>
</dbReference>
<sequence length="570" mass="61443">MKKRVAFAFVATGLLASSGMAQAPAETYDLLIDNGTVYDGLGGQPFTGDVAIKGDRIVYVGPKAPGTARKTVDASGMAVSPGFINMLSWAVESLIADGRGLSDTVQGVTLEVFGEGDSMGPLTPEMKKLAVDRQSDIRYPIKWTTLGEYLTYLTKKGITPNVASFIGATTVRVHELGEKDVDPTPEQLDRMRALVRDAMKEGALGVGSSLIYAPASYAETPELVAITTEAGKCGGMYISHMRSEGDRLVEAVDELITISKESGAPAEIYHLKQAGKENWGKLDEVIKHVEAARASGQRITADMYTYTAGATGLDASMPTWVQSGGLEEWIKRMKDPQVRARLVQEMRTPSKDWENLLLGAGSPDKVLLIAFKNPKLKPLTGKTLGEVARMRGKSPEETAMDLVIEDGSRVGTVYFLMNEDNVKRQVGLPWVGFGSDADSEAPEGVFLKSSNHPRAYGNFARALGHYARDEKSAPLADVVRRLTSFPATNLGIKGRGVLRDGYYADVVVFDPAKIQDHATFEKPQQLSTGVRDVFINGTQVLKDGKHTGAKPGRVVRGPGWTGWADGGACK</sequence>
<dbReference type="Proteomes" id="UP001203058">
    <property type="component" value="Unassembled WGS sequence"/>
</dbReference>
<dbReference type="CDD" id="cd01297">
    <property type="entry name" value="D-aminoacylase"/>
    <property type="match status" value="1"/>
</dbReference>
<dbReference type="RefSeq" id="WP_241446582.1">
    <property type="nucleotide sequence ID" value="NZ_JAKZHW010000001.1"/>
</dbReference>
<reference evidence="4 5" key="1">
    <citation type="submission" date="2022-03" db="EMBL/GenBank/DDBJ databases">
        <authorList>
            <person name="Jo J.-H."/>
            <person name="Im W.-T."/>
        </authorList>
    </citation>
    <scope>NUCLEOTIDE SEQUENCE [LARGE SCALE GENOMIC DNA]</scope>
    <source>
        <strain evidence="4 5">SM33</strain>
    </source>
</reference>
<keyword evidence="5" id="KW-1185">Reference proteome</keyword>
<keyword evidence="2" id="KW-0732">Signal</keyword>
<dbReference type="InterPro" id="IPR011059">
    <property type="entry name" value="Metal-dep_hydrolase_composite"/>
</dbReference>
<dbReference type="Gene3D" id="3.20.20.140">
    <property type="entry name" value="Metal-dependent hydrolases"/>
    <property type="match status" value="2"/>
</dbReference>
<dbReference type="SUPFAM" id="SSF51338">
    <property type="entry name" value="Composite domain of metallo-dependent hydrolases"/>
    <property type="match status" value="1"/>
</dbReference>
<evidence type="ECO:0000259" key="3">
    <source>
        <dbReference type="Pfam" id="PF07969"/>
    </source>
</evidence>
<dbReference type="InterPro" id="IPR013108">
    <property type="entry name" value="Amidohydro_3"/>
</dbReference>
<accession>A0ABS9VLX6</accession>
<dbReference type="EMBL" id="JAKZHW010000001">
    <property type="protein sequence ID" value="MCH8615738.1"/>
    <property type="molecule type" value="Genomic_DNA"/>
</dbReference>
<dbReference type="SUPFAM" id="SSF51556">
    <property type="entry name" value="Metallo-dependent hydrolases"/>
    <property type="match status" value="1"/>
</dbReference>
<protein>
    <submittedName>
        <fullName evidence="4">D-aminoacylase</fullName>
    </submittedName>
</protein>
<dbReference type="InterPro" id="IPR032466">
    <property type="entry name" value="Metal_Hydrolase"/>
</dbReference>
<comment type="caution">
    <text evidence="4">The sequence shown here is derived from an EMBL/GenBank/DDBJ whole genome shotgun (WGS) entry which is preliminary data.</text>
</comment>
<evidence type="ECO:0000313" key="5">
    <source>
        <dbReference type="Proteomes" id="UP001203058"/>
    </source>
</evidence>
<gene>
    <name evidence="4" type="ORF">LZ016_06445</name>
</gene>
<proteinExistence type="predicted"/>
<dbReference type="Pfam" id="PF07969">
    <property type="entry name" value="Amidohydro_3"/>
    <property type="match status" value="1"/>
</dbReference>
<feature type="signal peptide" evidence="2">
    <location>
        <begin position="1"/>
        <end position="23"/>
    </location>
</feature>
<keyword evidence="1" id="KW-0378">Hydrolase</keyword>
<evidence type="ECO:0000313" key="4">
    <source>
        <dbReference type="EMBL" id="MCH8615738.1"/>
    </source>
</evidence>
<feature type="chain" id="PRO_5047174652" evidence="2">
    <location>
        <begin position="24"/>
        <end position="570"/>
    </location>
</feature>
<name>A0ABS9VLX6_9SPHN</name>
<feature type="domain" description="Amidohydrolase 3" evidence="3">
    <location>
        <begin position="70"/>
        <end position="540"/>
    </location>
</feature>
<evidence type="ECO:0000256" key="2">
    <source>
        <dbReference type="SAM" id="SignalP"/>
    </source>
</evidence>
<evidence type="ECO:0000256" key="1">
    <source>
        <dbReference type="ARBA" id="ARBA00022801"/>
    </source>
</evidence>
<dbReference type="Gene3D" id="2.30.40.10">
    <property type="entry name" value="Urease, subunit C, domain 1"/>
    <property type="match status" value="1"/>
</dbReference>
<organism evidence="4 5">
    <name type="scientific">Sphingomonas telluris</name>
    <dbReference type="NCBI Taxonomy" id="2907998"/>
    <lineage>
        <taxon>Bacteria</taxon>
        <taxon>Pseudomonadati</taxon>
        <taxon>Pseudomonadota</taxon>
        <taxon>Alphaproteobacteria</taxon>
        <taxon>Sphingomonadales</taxon>
        <taxon>Sphingomonadaceae</taxon>
        <taxon>Sphingomonas</taxon>
    </lineage>
</organism>